<feature type="transmembrane region" description="Helical" evidence="6">
    <location>
        <begin position="86"/>
        <end position="105"/>
    </location>
</feature>
<keyword evidence="5 6" id="KW-0472">Membrane</keyword>
<keyword evidence="3 6" id="KW-0812">Transmembrane</keyword>
<proteinExistence type="predicted"/>
<dbReference type="AlphaFoldDB" id="A0A2S9QKU1"/>
<evidence type="ECO:0000256" key="6">
    <source>
        <dbReference type="SAM" id="Phobius"/>
    </source>
</evidence>
<evidence type="ECO:0000256" key="2">
    <source>
        <dbReference type="ARBA" id="ARBA00022475"/>
    </source>
</evidence>
<dbReference type="PANTHER" id="PTHR30250">
    <property type="entry name" value="PST FAMILY PREDICTED COLANIC ACID TRANSPORTER"/>
    <property type="match status" value="1"/>
</dbReference>
<feature type="transmembrane region" description="Helical" evidence="6">
    <location>
        <begin position="43"/>
        <end position="65"/>
    </location>
</feature>
<dbReference type="Pfam" id="PF13440">
    <property type="entry name" value="Polysacc_synt_3"/>
    <property type="match status" value="1"/>
</dbReference>
<name>A0A2S9QKU1_9MICO</name>
<feature type="transmembrane region" description="Helical" evidence="6">
    <location>
        <begin position="278"/>
        <end position="306"/>
    </location>
</feature>
<dbReference type="InterPro" id="IPR050833">
    <property type="entry name" value="Poly_Biosynth_Transport"/>
</dbReference>
<feature type="transmembrane region" description="Helical" evidence="6">
    <location>
        <begin position="140"/>
        <end position="160"/>
    </location>
</feature>
<evidence type="ECO:0000256" key="4">
    <source>
        <dbReference type="ARBA" id="ARBA00022989"/>
    </source>
</evidence>
<reference evidence="7 8" key="1">
    <citation type="journal article" date="2017" name="New Microbes New Infect">
        <title>Genome sequence of 'Leucobacter massiliensis' sp. nov. isolated from human pharynx after travel to the 2014 Hajj.</title>
        <authorList>
            <person name="Leangapichart T."/>
            <person name="Gautret P."/>
            <person name="Nguyen T.T."/>
            <person name="Armstrong N."/>
            <person name="Rolain J.M."/>
        </authorList>
    </citation>
    <scope>NUCLEOTIDE SEQUENCE [LARGE SCALE GENOMIC DNA]</scope>
    <source>
        <strain evidence="7 8">122RC15</strain>
    </source>
</reference>
<protein>
    <recommendedName>
        <fullName evidence="9">Polysaccharide biosynthesis protein</fullName>
    </recommendedName>
</protein>
<comment type="caution">
    <text evidence="7">The sequence shown here is derived from an EMBL/GenBank/DDBJ whole genome shotgun (WGS) entry which is preliminary data.</text>
</comment>
<keyword evidence="4 6" id="KW-1133">Transmembrane helix</keyword>
<feature type="transmembrane region" description="Helical" evidence="6">
    <location>
        <begin position="348"/>
        <end position="367"/>
    </location>
</feature>
<gene>
    <name evidence="7" type="ORF">B4915_12430</name>
</gene>
<feature type="transmembrane region" description="Helical" evidence="6">
    <location>
        <begin position="373"/>
        <end position="395"/>
    </location>
</feature>
<keyword evidence="2" id="KW-1003">Cell membrane</keyword>
<sequence length="414" mass="41935">MNGGGVLSRAVLSTVGMGVQGVARFAYTIVIGRLAGPESLGEVSALLSLAVYASLFWPAAAGVAASRFLPDPLLAGPAMRVLKRSFAVSVALLAIASALAAVLLGSGAAEVLGAVALVVGYSGYVFARGALLGEDRVGRAAVVDTLTSLVAITALVLVLISGWDWALLLPLAAGYALFALAGWPRAGSSAGPAERREVLGFTRDSAIALLATGGLLPATMVFVRAFESPQLAGLFAAGLSLATPANLVAQSVNQVLVPHFARMLGGPAEAIRRSHRRVFVVTLLGFAAVFGALIALAPWILTLFYGDRYRDGTLSMQLMLLAVAAMSVMSAPAAYLTAVGRQGLYARIWLLATIAGTAVMLAASPAWGQWGALAGFLLGAVGGSTAVVVCGLRLAPRPAAAPETGGTGAAAESA</sequence>
<dbReference type="Proteomes" id="UP000238650">
    <property type="component" value="Unassembled WGS sequence"/>
</dbReference>
<dbReference type="RefSeq" id="WP_105806144.1">
    <property type="nucleotide sequence ID" value="NZ_MWZD01000022.1"/>
</dbReference>
<evidence type="ECO:0008006" key="9">
    <source>
        <dbReference type="Google" id="ProtNLM"/>
    </source>
</evidence>
<feature type="transmembrane region" description="Helical" evidence="6">
    <location>
        <begin position="166"/>
        <end position="184"/>
    </location>
</feature>
<evidence type="ECO:0000313" key="8">
    <source>
        <dbReference type="Proteomes" id="UP000238650"/>
    </source>
</evidence>
<accession>A0A2S9QKU1</accession>
<organism evidence="7 8">
    <name type="scientific">Leucobacter massiliensis</name>
    <dbReference type="NCBI Taxonomy" id="1686285"/>
    <lineage>
        <taxon>Bacteria</taxon>
        <taxon>Bacillati</taxon>
        <taxon>Actinomycetota</taxon>
        <taxon>Actinomycetes</taxon>
        <taxon>Micrococcales</taxon>
        <taxon>Microbacteriaceae</taxon>
        <taxon>Leucobacter</taxon>
    </lineage>
</organism>
<keyword evidence="8" id="KW-1185">Reference proteome</keyword>
<dbReference type="EMBL" id="MWZD01000022">
    <property type="protein sequence ID" value="PRI10211.1"/>
    <property type="molecule type" value="Genomic_DNA"/>
</dbReference>
<evidence type="ECO:0000256" key="1">
    <source>
        <dbReference type="ARBA" id="ARBA00004651"/>
    </source>
</evidence>
<feature type="transmembrane region" description="Helical" evidence="6">
    <location>
        <begin position="318"/>
        <end position="336"/>
    </location>
</feature>
<dbReference type="PANTHER" id="PTHR30250:SF11">
    <property type="entry name" value="O-ANTIGEN TRANSPORTER-RELATED"/>
    <property type="match status" value="1"/>
</dbReference>
<comment type="subcellular location">
    <subcellularLocation>
        <location evidence="1">Cell membrane</location>
        <topology evidence="1">Multi-pass membrane protein</topology>
    </subcellularLocation>
</comment>
<evidence type="ECO:0000256" key="3">
    <source>
        <dbReference type="ARBA" id="ARBA00022692"/>
    </source>
</evidence>
<evidence type="ECO:0000256" key="5">
    <source>
        <dbReference type="ARBA" id="ARBA00023136"/>
    </source>
</evidence>
<feature type="transmembrane region" description="Helical" evidence="6">
    <location>
        <begin position="111"/>
        <end position="133"/>
    </location>
</feature>
<evidence type="ECO:0000313" key="7">
    <source>
        <dbReference type="EMBL" id="PRI10211.1"/>
    </source>
</evidence>
<dbReference type="GO" id="GO:0005886">
    <property type="term" value="C:plasma membrane"/>
    <property type="evidence" value="ECO:0007669"/>
    <property type="project" value="UniProtKB-SubCell"/>
</dbReference>
<feature type="transmembrane region" description="Helical" evidence="6">
    <location>
        <begin position="205"/>
        <end position="226"/>
    </location>
</feature>
<dbReference type="OrthoDB" id="3826649at2"/>